<evidence type="ECO:0000256" key="3">
    <source>
        <dbReference type="ARBA" id="ARBA00023274"/>
    </source>
</evidence>
<comment type="function">
    <text evidence="4">Binds to 23S rRNA.</text>
</comment>
<organism evidence="5">
    <name type="scientific">Mesotaenium endlicherianum</name>
    <dbReference type="NCBI Taxonomy" id="184485"/>
    <lineage>
        <taxon>Eukaryota</taxon>
        <taxon>Viridiplantae</taxon>
        <taxon>Streptophyta</taxon>
        <taxon>Zygnematophyceae</taxon>
        <taxon>Zygnematophycidae</taxon>
        <taxon>Zygnematales</taxon>
        <taxon>Mesotaeniaceae</taxon>
        <taxon>Mesotaenium</taxon>
    </lineage>
</organism>
<comment type="similarity">
    <text evidence="1 4">Belongs to the universal ribosomal protein uL23 family.</text>
</comment>
<evidence type="ECO:0000256" key="2">
    <source>
        <dbReference type="ARBA" id="ARBA00022980"/>
    </source>
</evidence>
<keyword evidence="3 4" id="KW-0687">Ribonucleoprotein</keyword>
<name>A0A024B558_9VIRI</name>
<evidence type="ECO:0000313" key="5">
    <source>
        <dbReference type="EMBL" id="AHZ11203.1"/>
    </source>
</evidence>
<dbReference type="EMBL" id="KJ461682">
    <property type="protein sequence ID" value="AHZ11203.1"/>
    <property type="molecule type" value="Genomic_DNA"/>
</dbReference>
<keyword evidence="5" id="KW-0150">Chloroplast</keyword>
<keyword evidence="2 4" id="KW-0689">Ribosomal protein</keyword>
<dbReference type="GO" id="GO:1990904">
    <property type="term" value="C:ribonucleoprotein complex"/>
    <property type="evidence" value="ECO:0007669"/>
    <property type="project" value="UniProtKB-KW"/>
</dbReference>
<proteinExistence type="inferred from homology"/>
<dbReference type="PANTHER" id="PTHR11620">
    <property type="entry name" value="60S RIBOSOMAL PROTEIN L23A"/>
    <property type="match status" value="1"/>
</dbReference>
<dbReference type="AlphaFoldDB" id="A0A024B558"/>
<dbReference type="SUPFAM" id="SSF54189">
    <property type="entry name" value="Ribosomal proteins S24e, L23 and L15e"/>
    <property type="match status" value="1"/>
</dbReference>
<evidence type="ECO:0000256" key="4">
    <source>
        <dbReference type="HAMAP-Rule" id="MF_01369"/>
    </source>
</evidence>
<dbReference type="InterPro" id="IPR012678">
    <property type="entry name" value="Ribosomal_uL23/eL15/eS24_sf"/>
</dbReference>
<keyword evidence="4" id="KW-0699">rRNA-binding</keyword>
<comment type="subunit">
    <text evidence="4">Part of the 50S ribosomal subunit.</text>
</comment>
<dbReference type="Gene3D" id="3.30.70.330">
    <property type="match status" value="1"/>
</dbReference>
<dbReference type="HAMAP" id="MF_01369_B">
    <property type="entry name" value="Ribosomal_uL23_B"/>
    <property type="match status" value="1"/>
</dbReference>
<dbReference type="InterPro" id="IPR013025">
    <property type="entry name" value="Ribosomal_uL23-like"/>
</dbReference>
<gene>
    <name evidence="4 5" type="primary">rpl23</name>
</gene>
<sequence>MDTVKTPVFTDKAIDLLRYRQYTFEVDSKATKTDVKNWVERVFKVKVSGINSLRSSPKVRRMGANVGHRARYKRMIVNVRYPYFLRM</sequence>
<dbReference type="GO" id="GO:0005840">
    <property type="term" value="C:ribosome"/>
    <property type="evidence" value="ECO:0007669"/>
    <property type="project" value="UniProtKB-KW"/>
</dbReference>
<keyword evidence="4" id="KW-0694">RNA-binding</keyword>
<keyword evidence="5" id="KW-0934">Plastid</keyword>
<dbReference type="InterPro" id="IPR012677">
    <property type="entry name" value="Nucleotide-bd_a/b_plait_sf"/>
</dbReference>
<accession>A0A024B558</accession>
<geneLocation type="chloroplast" evidence="5"/>
<dbReference type="Pfam" id="PF00276">
    <property type="entry name" value="Ribosomal_L23"/>
    <property type="match status" value="1"/>
</dbReference>
<dbReference type="GO" id="GO:0019843">
    <property type="term" value="F:rRNA binding"/>
    <property type="evidence" value="ECO:0007669"/>
    <property type="project" value="UniProtKB-UniRule"/>
</dbReference>
<dbReference type="RefSeq" id="YP_009033820.1">
    <property type="nucleotide sequence ID" value="NC_024169.1"/>
</dbReference>
<dbReference type="GO" id="GO:0009507">
    <property type="term" value="C:chloroplast"/>
    <property type="evidence" value="ECO:0007669"/>
    <property type="project" value="UniProtKB-SubCell"/>
</dbReference>
<reference evidence="5" key="1">
    <citation type="journal article" date="2014" name="Genome Biol. Evol.">
        <title>Analyses of charophyte chloroplast genomes help characterize the ancestral chloroplast genome of land plants.</title>
        <authorList>
            <person name="Civan P."/>
            <person name="Foster P.G."/>
            <person name="Embley M.T."/>
            <person name="Seneca A."/>
            <person name="Cox C.J."/>
        </authorList>
    </citation>
    <scope>NUCLEOTIDE SEQUENCE</scope>
</reference>
<dbReference type="GeneID" id="19524093"/>
<evidence type="ECO:0000256" key="1">
    <source>
        <dbReference type="ARBA" id="ARBA00006700"/>
    </source>
</evidence>
<protein>
    <recommendedName>
        <fullName evidence="4">Large ribosomal subunit protein uL23c</fullName>
    </recommendedName>
</protein>
<dbReference type="GO" id="GO:0003735">
    <property type="term" value="F:structural constituent of ribosome"/>
    <property type="evidence" value="ECO:0007669"/>
    <property type="project" value="InterPro"/>
</dbReference>
<dbReference type="GO" id="GO:0006412">
    <property type="term" value="P:translation"/>
    <property type="evidence" value="ECO:0007669"/>
    <property type="project" value="UniProtKB-UniRule"/>
</dbReference>
<comment type="subcellular location">
    <subcellularLocation>
        <location evidence="4">Plastid</location>
        <location evidence="4">Chloroplast</location>
    </subcellularLocation>
</comment>